<dbReference type="PRINTS" id="PR00081">
    <property type="entry name" value="GDHRDH"/>
</dbReference>
<evidence type="ECO:0008006" key="5">
    <source>
        <dbReference type="Google" id="ProtNLM"/>
    </source>
</evidence>
<evidence type="ECO:0000313" key="3">
    <source>
        <dbReference type="EMBL" id="KAL1590197.1"/>
    </source>
</evidence>
<gene>
    <name evidence="3" type="ORF">WHR41_01300</name>
</gene>
<evidence type="ECO:0000313" key="4">
    <source>
        <dbReference type="Proteomes" id="UP000803884"/>
    </source>
</evidence>
<comment type="caution">
    <text evidence="3">The sequence shown here is derived from an EMBL/GenBank/DDBJ whole genome shotgun (WGS) entry which is preliminary data.</text>
</comment>
<evidence type="ECO:0000256" key="1">
    <source>
        <dbReference type="ARBA" id="ARBA00006484"/>
    </source>
</evidence>
<dbReference type="CDD" id="cd05356">
    <property type="entry name" value="17beta-HSD1_like_SDR_c"/>
    <property type="match status" value="1"/>
</dbReference>
<evidence type="ECO:0000256" key="2">
    <source>
        <dbReference type="ARBA" id="ARBA00023002"/>
    </source>
</evidence>
<accession>A0AB34L209</accession>
<sequence>MEKLQSLTLSDLQKVANIPPQYLKPLAAVGGLWAAYQLSSLTSFTWYHFLRPKTLNKYKKGGNGGEPWAVVTGSSDGIGLGFAEELAEQGFNIILHGRNEQKLQGVRDVLQAQWPARKFKIVILDAVQDAGDSAKIEAAVAELKSLNVKVLINNVGGGAGAKPTLQRFNTFTPELIDGWIDVNLRFPTHFTRQMLPQLVANQPALIVNIGSGASEISSPFLAVYSGAKAYNKAWSRSLAVELKDQGHDIDCQAVVVGQVATSRMKVDTSTTVPDVRTFARSALGYAGAGKKVVVSHWGHELLFWTMSLMPEWVGENFVRTISKQIMMKEEKDAAEEAKKQ</sequence>
<proteinExistence type="inferred from homology"/>
<dbReference type="PIRSF" id="PIRSF000126">
    <property type="entry name" value="11-beta-HSD1"/>
    <property type="match status" value="1"/>
</dbReference>
<dbReference type="InterPro" id="IPR051019">
    <property type="entry name" value="VLCFA-Steroid_DH"/>
</dbReference>
<dbReference type="GO" id="GO:0005783">
    <property type="term" value="C:endoplasmic reticulum"/>
    <property type="evidence" value="ECO:0007669"/>
    <property type="project" value="TreeGrafter"/>
</dbReference>
<dbReference type="AlphaFoldDB" id="A0AB34L209"/>
<comment type="similarity">
    <text evidence="1">Belongs to the short-chain dehydrogenases/reductases (SDR) family.</text>
</comment>
<organism evidence="3 4">
    <name type="scientific">Cladosporium halotolerans</name>
    <dbReference type="NCBI Taxonomy" id="1052096"/>
    <lineage>
        <taxon>Eukaryota</taxon>
        <taxon>Fungi</taxon>
        <taxon>Dikarya</taxon>
        <taxon>Ascomycota</taxon>
        <taxon>Pezizomycotina</taxon>
        <taxon>Dothideomycetes</taxon>
        <taxon>Dothideomycetidae</taxon>
        <taxon>Cladosporiales</taxon>
        <taxon>Cladosporiaceae</taxon>
        <taxon>Cladosporium</taxon>
    </lineage>
</organism>
<dbReference type="SUPFAM" id="SSF51735">
    <property type="entry name" value="NAD(P)-binding Rossmann-fold domains"/>
    <property type="match status" value="1"/>
</dbReference>
<dbReference type="PANTHER" id="PTHR43899:SF13">
    <property type="entry name" value="RH59310P"/>
    <property type="match status" value="1"/>
</dbReference>
<dbReference type="Proteomes" id="UP000803884">
    <property type="component" value="Unassembled WGS sequence"/>
</dbReference>
<dbReference type="RefSeq" id="XP_069233302.1">
    <property type="nucleotide sequence ID" value="XM_069369906.1"/>
</dbReference>
<keyword evidence="2" id="KW-0560">Oxidoreductase</keyword>
<reference evidence="3 4" key="1">
    <citation type="journal article" date="2020" name="Microbiol. Resour. Announc.">
        <title>Draft Genome Sequence of a Cladosporium Species Isolated from the Mesophotic Ascidian Didemnum maculosum.</title>
        <authorList>
            <person name="Gioti A."/>
            <person name="Siaperas R."/>
            <person name="Nikolaivits E."/>
            <person name="Le Goff G."/>
            <person name="Ouazzani J."/>
            <person name="Kotoulas G."/>
            <person name="Topakas E."/>
        </authorList>
    </citation>
    <scope>NUCLEOTIDE SEQUENCE [LARGE SCALE GENOMIC DNA]</scope>
    <source>
        <strain evidence="3 4">TM138-S3</strain>
    </source>
</reference>
<dbReference type="InterPro" id="IPR036291">
    <property type="entry name" value="NAD(P)-bd_dom_sf"/>
</dbReference>
<keyword evidence="4" id="KW-1185">Reference proteome</keyword>
<dbReference type="Gene3D" id="3.40.50.720">
    <property type="entry name" value="NAD(P)-binding Rossmann-like Domain"/>
    <property type="match status" value="1"/>
</dbReference>
<dbReference type="GeneID" id="96002744"/>
<dbReference type="InterPro" id="IPR002347">
    <property type="entry name" value="SDR_fam"/>
</dbReference>
<protein>
    <recommendedName>
        <fullName evidence="5">NAD(P)-binding protein</fullName>
    </recommendedName>
</protein>
<dbReference type="Pfam" id="PF00106">
    <property type="entry name" value="adh_short"/>
    <property type="match status" value="1"/>
</dbReference>
<name>A0AB34L209_9PEZI</name>
<dbReference type="GO" id="GO:0016491">
    <property type="term" value="F:oxidoreductase activity"/>
    <property type="evidence" value="ECO:0007669"/>
    <property type="project" value="UniProtKB-KW"/>
</dbReference>
<dbReference type="EMBL" id="JAAQHG020000003">
    <property type="protein sequence ID" value="KAL1590197.1"/>
    <property type="molecule type" value="Genomic_DNA"/>
</dbReference>
<dbReference type="PANTHER" id="PTHR43899">
    <property type="entry name" value="RH59310P"/>
    <property type="match status" value="1"/>
</dbReference>